<evidence type="ECO:0000256" key="4">
    <source>
        <dbReference type="ARBA" id="ARBA00022692"/>
    </source>
</evidence>
<gene>
    <name evidence="10" type="ORF">PSQ39_00655</name>
</gene>
<dbReference type="RefSeq" id="WP_273924666.1">
    <property type="nucleotide sequence ID" value="NZ_JAQSIO010000001.1"/>
</dbReference>
<dbReference type="InterPro" id="IPR044669">
    <property type="entry name" value="YneE/VCCN1/2-like"/>
</dbReference>
<accession>A0ABT5M971</accession>
<keyword evidence="3" id="KW-1003">Cell membrane</keyword>
<comment type="subcellular location">
    <subcellularLocation>
        <location evidence="1">Cell membrane</location>
        <topology evidence="1">Multi-pass membrane protein</topology>
    </subcellularLocation>
</comment>
<evidence type="ECO:0000313" key="11">
    <source>
        <dbReference type="Proteomes" id="UP001528672"/>
    </source>
</evidence>
<organism evidence="10 11">
    <name type="scientific">Curvibacter microcysteis</name>
    <dbReference type="NCBI Taxonomy" id="3026419"/>
    <lineage>
        <taxon>Bacteria</taxon>
        <taxon>Pseudomonadati</taxon>
        <taxon>Pseudomonadota</taxon>
        <taxon>Betaproteobacteria</taxon>
        <taxon>Burkholderiales</taxon>
        <taxon>Comamonadaceae</taxon>
        <taxon>Curvibacter</taxon>
    </lineage>
</organism>
<name>A0ABT5M971_9BURK</name>
<keyword evidence="4 9" id="KW-0812">Transmembrane</keyword>
<keyword evidence="2" id="KW-0813">Transport</keyword>
<keyword evidence="11" id="KW-1185">Reference proteome</keyword>
<dbReference type="Pfam" id="PF25539">
    <property type="entry name" value="Bestrophin_2"/>
    <property type="match status" value="1"/>
</dbReference>
<dbReference type="EMBL" id="JAQSIO010000001">
    <property type="protein sequence ID" value="MDD0813132.1"/>
    <property type="molecule type" value="Genomic_DNA"/>
</dbReference>
<evidence type="ECO:0000256" key="3">
    <source>
        <dbReference type="ARBA" id="ARBA00022475"/>
    </source>
</evidence>
<evidence type="ECO:0000256" key="8">
    <source>
        <dbReference type="ARBA" id="ARBA00034708"/>
    </source>
</evidence>
<feature type="transmembrane region" description="Helical" evidence="9">
    <location>
        <begin position="50"/>
        <end position="70"/>
    </location>
</feature>
<evidence type="ECO:0000313" key="10">
    <source>
        <dbReference type="EMBL" id="MDD0813132.1"/>
    </source>
</evidence>
<keyword evidence="5 9" id="KW-1133">Transmembrane helix</keyword>
<dbReference type="Proteomes" id="UP001528672">
    <property type="component" value="Unassembled WGS sequence"/>
</dbReference>
<reference evidence="10 11" key="1">
    <citation type="submission" date="2023-02" db="EMBL/GenBank/DDBJ databases">
        <title>Bacterial whole genome sequence for Curvibacter sp. HBC28.</title>
        <authorList>
            <person name="Le V."/>
            <person name="Ko S.-R."/>
            <person name="Ahn C.-Y."/>
            <person name="Oh H.-M."/>
        </authorList>
    </citation>
    <scope>NUCLEOTIDE SEQUENCE [LARGE SCALE GENOMIC DNA]</scope>
    <source>
        <strain evidence="10 11">HBC28</strain>
    </source>
</reference>
<proteinExistence type="inferred from homology"/>
<sequence length="308" mass="33864">MIVRDRPNGLQLFLLMRGSIMPRISRLLLINIALATVVTLSHGALFHTKITLTAIPFTLIGLPLAIFLGFRNTAAYDRYWEARKLWGELVLRSRNLARQCLCHIGPPPPSQPDLRQAMVRRAGAFCHALRLLLRDTRDTAPVQAALPAGEWAAVASSRNLPQALMMRMGADLAACQRAGQVDAQMVVQIDNTLSAMTAAAASCERIKSTPVPFSYTLLLHRTAYVYCFLLPFGLVDTLGFMTPVVVAVVAYTFFGLDALGDEIEEPFGLLPNDLPLDALCRHIDIQLLEALGETDLPAPLQPVDYCLM</sequence>
<protein>
    <submittedName>
        <fullName evidence="10">Bestrophin family ion channel</fullName>
    </submittedName>
</protein>
<feature type="transmembrane region" description="Helical" evidence="9">
    <location>
        <begin position="24"/>
        <end position="44"/>
    </location>
</feature>
<evidence type="ECO:0000256" key="9">
    <source>
        <dbReference type="SAM" id="Phobius"/>
    </source>
</evidence>
<evidence type="ECO:0000256" key="5">
    <source>
        <dbReference type="ARBA" id="ARBA00022989"/>
    </source>
</evidence>
<evidence type="ECO:0000256" key="1">
    <source>
        <dbReference type="ARBA" id="ARBA00004651"/>
    </source>
</evidence>
<evidence type="ECO:0000256" key="6">
    <source>
        <dbReference type="ARBA" id="ARBA00023065"/>
    </source>
</evidence>
<evidence type="ECO:0000256" key="7">
    <source>
        <dbReference type="ARBA" id="ARBA00023136"/>
    </source>
</evidence>
<keyword evidence="7 9" id="KW-0472">Membrane</keyword>
<evidence type="ECO:0000256" key="2">
    <source>
        <dbReference type="ARBA" id="ARBA00022448"/>
    </source>
</evidence>
<comment type="similarity">
    <text evidence="8">Belongs to the anion channel-forming bestrophin (TC 1.A.46) family.</text>
</comment>
<comment type="caution">
    <text evidence="10">The sequence shown here is derived from an EMBL/GenBank/DDBJ whole genome shotgun (WGS) entry which is preliminary data.</text>
</comment>
<keyword evidence="6" id="KW-0406">Ion transport</keyword>
<dbReference type="PANTHER" id="PTHR33281:SF19">
    <property type="entry name" value="VOLTAGE-DEPENDENT ANION CHANNEL-FORMING PROTEIN YNEE"/>
    <property type="match status" value="1"/>
</dbReference>
<dbReference type="PANTHER" id="PTHR33281">
    <property type="entry name" value="UPF0187 PROTEIN YNEE"/>
    <property type="match status" value="1"/>
</dbReference>
<feature type="transmembrane region" description="Helical" evidence="9">
    <location>
        <begin position="223"/>
        <end position="254"/>
    </location>
</feature>